<dbReference type="EnsemblMetazoa" id="AFAF015832-RA">
    <property type="protein sequence ID" value="AFAF015832-PA"/>
    <property type="gene ID" value="AFAF015832"/>
</dbReference>
<reference evidence="2" key="2">
    <citation type="submission" date="2020-05" db="UniProtKB">
        <authorList>
            <consortium name="EnsemblMetazoa"/>
        </authorList>
    </citation>
    <scope>IDENTIFICATION</scope>
    <source>
        <strain evidence="2">FAR1</strain>
    </source>
</reference>
<feature type="region of interest" description="Disordered" evidence="1">
    <location>
        <begin position="243"/>
        <end position="332"/>
    </location>
</feature>
<evidence type="ECO:0000256" key="1">
    <source>
        <dbReference type="SAM" id="MobiDB-lite"/>
    </source>
</evidence>
<dbReference type="VEuPathDB" id="VectorBase:AFAF015832"/>
<feature type="compositionally biased region" description="Polar residues" evidence="1">
    <location>
        <begin position="290"/>
        <end position="303"/>
    </location>
</feature>
<protein>
    <submittedName>
        <fullName evidence="2">Uncharacterized protein</fullName>
    </submittedName>
</protein>
<organism evidence="2 3">
    <name type="scientific">Anopheles farauti</name>
    <dbReference type="NCBI Taxonomy" id="69004"/>
    <lineage>
        <taxon>Eukaryota</taxon>
        <taxon>Metazoa</taxon>
        <taxon>Ecdysozoa</taxon>
        <taxon>Arthropoda</taxon>
        <taxon>Hexapoda</taxon>
        <taxon>Insecta</taxon>
        <taxon>Pterygota</taxon>
        <taxon>Neoptera</taxon>
        <taxon>Endopterygota</taxon>
        <taxon>Diptera</taxon>
        <taxon>Nematocera</taxon>
        <taxon>Culicoidea</taxon>
        <taxon>Culicidae</taxon>
        <taxon>Anophelinae</taxon>
        <taxon>Anopheles</taxon>
    </lineage>
</organism>
<dbReference type="EMBL" id="AXCN02000699">
    <property type="status" value="NOT_ANNOTATED_CDS"/>
    <property type="molecule type" value="Genomic_DNA"/>
</dbReference>
<dbReference type="Proteomes" id="UP000075886">
    <property type="component" value="Unassembled WGS sequence"/>
</dbReference>
<feature type="compositionally biased region" description="Basic residues" evidence="1">
    <location>
        <begin position="257"/>
        <end position="270"/>
    </location>
</feature>
<proteinExistence type="predicted"/>
<reference evidence="3" key="1">
    <citation type="submission" date="2014-01" db="EMBL/GenBank/DDBJ databases">
        <title>The Genome Sequence of Anopheles farauti FAR1 (V2).</title>
        <authorList>
            <consortium name="The Broad Institute Genomics Platform"/>
            <person name="Neafsey D.E."/>
            <person name="Besansky N."/>
            <person name="Howell P."/>
            <person name="Walton C."/>
            <person name="Young S.K."/>
            <person name="Zeng Q."/>
            <person name="Gargeya S."/>
            <person name="Fitzgerald M."/>
            <person name="Haas B."/>
            <person name="Abouelleil A."/>
            <person name="Allen A.W."/>
            <person name="Alvarado L."/>
            <person name="Arachchi H.M."/>
            <person name="Berlin A.M."/>
            <person name="Chapman S.B."/>
            <person name="Gainer-Dewar J."/>
            <person name="Goldberg J."/>
            <person name="Griggs A."/>
            <person name="Gujja S."/>
            <person name="Hansen M."/>
            <person name="Howarth C."/>
            <person name="Imamovic A."/>
            <person name="Ireland A."/>
            <person name="Larimer J."/>
            <person name="McCowan C."/>
            <person name="Murphy C."/>
            <person name="Pearson M."/>
            <person name="Poon T.W."/>
            <person name="Priest M."/>
            <person name="Roberts A."/>
            <person name="Saif S."/>
            <person name="Shea T."/>
            <person name="Sisk P."/>
            <person name="Sykes S."/>
            <person name="Wortman J."/>
            <person name="Nusbaum C."/>
            <person name="Birren B."/>
        </authorList>
    </citation>
    <scope>NUCLEOTIDE SEQUENCE [LARGE SCALE GENOMIC DNA]</scope>
    <source>
        <strain evidence="3">FAR1</strain>
    </source>
</reference>
<evidence type="ECO:0000313" key="2">
    <source>
        <dbReference type="EnsemblMetazoa" id="AFAF015832-PA"/>
    </source>
</evidence>
<name>A0A182QS95_9DIPT</name>
<evidence type="ECO:0000313" key="3">
    <source>
        <dbReference type="Proteomes" id="UP000075886"/>
    </source>
</evidence>
<feature type="region of interest" description="Disordered" evidence="1">
    <location>
        <begin position="67"/>
        <end position="105"/>
    </location>
</feature>
<accession>A0A182QS95</accession>
<dbReference type="AlphaFoldDB" id="A0A182QS95"/>
<keyword evidence="3" id="KW-1185">Reference proteome</keyword>
<sequence length="364" mass="40363">MRTKASVRYIAKVVRQQESSTVSASPATVAVPAPTELENEGHLAILPTTVLDTYHHRHVNDAVKSDANTATTSLKGKIRKPRTKKPDVGGVKPMAPARRKRTTIGGPEETDRALYQIDFAQLVQRNLRALQQAVVSNPMGMSLTPLPKLVPLNHHPAPYIYSTAGCHRQMELTSPNLNSATVLQHRSNQVAGQRFSIFRSVELMAQSSCQHHHQQQLDYQLTPALYLLNQQAEILQKSLVKTNTKKTSEGGSIGSKPQRKQRGPYKRRTNKTLSPTVSPAPDFDADNTERLSSSDLAGSNTRFTGLIEAGGAKNEPQQQRKRKSDSFLDTEQQQTLKQTRTLHYKQSIFRDVNMMAVSSCAQPV</sequence>